<gene>
    <name evidence="4" type="ORF">EPI10_000228</name>
</gene>
<dbReference type="Pfam" id="PF07727">
    <property type="entry name" value="RVT_2"/>
    <property type="match status" value="1"/>
</dbReference>
<organism evidence="4 5">
    <name type="scientific">Gossypium australe</name>
    <dbReference type="NCBI Taxonomy" id="47621"/>
    <lineage>
        <taxon>Eukaryota</taxon>
        <taxon>Viridiplantae</taxon>
        <taxon>Streptophyta</taxon>
        <taxon>Embryophyta</taxon>
        <taxon>Tracheophyta</taxon>
        <taxon>Spermatophyta</taxon>
        <taxon>Magnoliopsida</taxon>
        <taxon>eudicotyledons</taxon>
        <taxon>Gunneridae</taxon>
        <taxon>Pentapetalae</taxon>
        <taxon>rosids</taxon>
        <taxon>malvids</taxon>
        <taxon>Malvales</taxon>
        <taxon>Malvaceae</taxon>
        <taxon>Malvoideae</taxon>
        <taxon>Gossypium</taxon>
    </lineage>
</organism>
<dbReference type="GO" id="GO:0030246">
    <property type="term" value="F:carbohydrate binding"/>
    <property type="evidence" value="ECO:0007669"/>
    <property type="project" value="UniProtKB-KW"/>
</dbReference>
<dbReference type="EMBL" id="SMMG02000007">
    <property type="protein sequence ID" value="KAA3465016.1"/>
    <property type="molecule type" value="Genomic_DNA"/>
</dbReference>
<evidence type="ECO:0000259" key="3">
    <source>
        <dbReference type="Pfam" id="PF07727"/>
    </source>
</evidence>
<keyword evidence="4" id="KW-0808">Transferase</keyword>
<keyword evidence="4" id="KW-0675">Receptor</keyword>
<evidence type="ECO:0000313" key="5">
    <source>
        <dbReference type="Proteomes" id="UP000325315"/>
    </source>
</evidence>
<dbReference type="InterPro" id="IPR013103">
    <property type="entry name" value="RVT_2"/>
</dbReference>
<proteinExistence type="predicted"/>
<dbReference type="PANTHER" id="PTHR47976">
    <property type="entry name" value="G-TYPE LECTIN S-RECEPTOR-LIKE SERINE/THREONINE-PROTEIN KINASE SD2-5"/>
    <property type="match status" value="1"/>
</dbReference>
<keyword evidence="4" id="KW-0418">Kinase</keyword>
<name>A0A5B6V7L6_9ROSI</name>
<comment type="caution">
    <text evidence="4">The sequence shown here is derived from an EMBL/GenBank/DDBJ whole genome shotgun (WGS) entry which is preliminary data.</text>
</comment>
<dbReference type="GO" id="GO:0016301">
    <property type="term" value="F:kinase activity"/>
    <property type="evidence" value="ECO:0007669"/>
    <property type="project" value="UniProtKB-KW"/>
</dbReference>
<evidence type="ECO:0000256" key="2">
    <source>
        <dbReference type="ARBA" id="ARBA00023157"/>
    </source>
</evidence>
<keyword evidence="1" id="KW-0732">Signal</keyword>
<keyword evidence="2" id="KW-1015">Disulfide bond</keyword>
<dbReference type="SUPFAM" id="SSF51110">
    <property type="entry name" value="alpha-D-mannose-specific plant lectins"/>
    <property type="match status" value="1"/>
</dbReference>
<dbReference type="InterPro" id="IPR036426">
    <property type="entry name" value="Bulb-type_lectin_dom_sf"/>
</dbReference>
<dbReference type="PANTHER" id="PTHR47976:SF108">
    <property type="entry name" value="G-TYPE LECTIN S-RECEPTOR-LIKE SERINE_THREONINE-PROTEIN KINASE LECRK1"/>
    <property type="match status" value="1"/>
</dbReference>
<dbReference type="OrthoDB" id="5857966at2759"/>
<accession>A0A5B6V7L6</accession>
<keyword evidence="4" id="KW-0430">Lectin</keyword>
<evidence type="ECO:0000256" key="1">
    <source>
        <dbReference type="ARBA" id="ARBA00022729"/>
    </source>
</evidence>
<dbReference type="InterPro" id="IPR051343">
    <property type="entry name" value="G-type_lectin_kinases/EP1-like"/>
</dbReference>
<keyword evidence="5" id="KW-1185">Reference proteome</keyword>
<evidence type="ECO:0000313" key="4">
    <source>
        <dbReference type="EMBL" id="KAA3465016.1"/>
    </source>
</evidence>
<sequence length="448" mass="49720">MVDKFAYAAMLNTGNFILVGKDFSPVWESFGEQADTILPMQVMELDCNLALNPVALPTKTAYSAYYVSGTNDAANESNSGYLNVIRRNGNIENLTTGSIPLPKDFFYRATLDGIFTRFQQMEAIGLNYGPIFGPSRMIFVPTLATISAVVFVGSTATAELSLNRRLICHCLLGFSLPDPDDKFSGCKQDYVQTCDPNAPNSKKLYKMKTLKILVWRTSAIYEALIPSNKDDCCDACISDCNCVIAITYSGSCWKKKLPLTSGWKDISSYGTVFIKIPKANVTSKQLVPSPETITQKDQATAINPFKELSVPQLPVQCNFFDNILLLVPQKTKAHCDVKYFRNKLTMFWFRRPQKSDRGDLVPLPVGRRAVGCKWIFKVKRHANGSVARYKRRLVVKGYLQEVGVDFLETFSPVVMPATIRVILALAVSLGLSLRQVDINNAFLNGGSA</sequence>
<reference evidence="5" key="1">
    <citation type="journal article" date="2019" name="Plant Biotechnol. J.">
        <title>Genome sequencing of the Australian wild diploid species Gossypium australe highlights disease resistance and delayed gland morphogenesis.</title>
        <authorList>
            <person name="Cai Y."/>
            <person name="Cai X."/>
            <person name="Wang Q."/>
            <person name="Wang P."/>
            <person name="Zhang Y."/>
            <person name="Cai C."/>
            <person name="Xu Y."/>
            <person name="Wang K."/>
            <person name="Zhou Z."/>
            <person name="Wang C."/>
            <person name="Geng S."/>
            <person name="Li B."/>
            <person name="Dong Q."/>
            <person name="Hou Y."/>
            <person name="Wang H."/>
            <person name="Ai P."/>
            <person name="Liu Z."/>
            <person name="Yi F."/>
            <person name="Sun M."/>
            <person name="An G."/>
            <person name="Cheng J."/>
            <person name="Zhang Y."/>
            <person name="Shi Q."/>
            <person name="Xie Y."/>
            <person name="Shi X."/>
            <person name="Chang Y."/>
            <person name="Huang F."/>
            <person name="Chen Y."/>
            <person name="Hong S."/>
            <person name="Mi L."/>
            <person name="Sun Q."/>
            <person name="Zhang L."/>
            <person name="Zhou B."/>
            <person name="Peng R."/>
            <person name="Zhang X."/>
            <person name="Liu F."/>
        </authorList>
    </citation>
    <scope>NUCLEOTIDE SEQUENCE [LARGE SCALE GENOMIC DNA]</scope>
    <source>
        <strain evidence="5">cv. PA1801</strain>
    </source>
</reference>
<dbReference type="AlphaFoldDB" id="A0A5B6V7L6"/>
<protein>
    <submittedName>
        <fullName evidence="4">G-type lectin S-receptor-like serine/threonine-protein kinase RLK1</fullName>
    </submittedName>
</protein>
<feature type="domain" description="Reverse transcriptase Ty1/copia-type" evidence="3">
    <location>
        <begin position="359"/>
        <end position="445"/>
    </location>
</feature>
<dbReference type="Proteomes" id="UP000325315">
    <property type="component" value="Unassembled WGS sequence"/>
</dbReference>